<sequence length="213" mass="23869">MSVRIQEVVVIVWQKTRAALPLTMTCLINFLRSPLPTTITFFLLLLGAVKLMGMVLSCPCKPGVNEAFVFFTFVVPAVMLFTLMLVLIRPCQHRCRRCSCGSRFTEALIPCLIPSILWVVLLLLDGQYVACGLTYWKGNYELDDNKPEMVWCVPSSSGQLPEKALYQRFIGWSQVSGLILLLVICTVTMFVVGCRDCRQASEGNEEEAPLLHS</sequence>
<reference evidence="10 11" key="1">
    <citation type="submission" date="2021-07" db="EMBL/GenBank/DDBJ databases">
        <authorList>
            <person name="Imarazene B."/>
            <person name="Zahm M."/>
            <person name="Klopp C."/>
            <person name="Cabau C."/>
            <person name="Beille S."/>
            <person name="Jouanno E."/>
            <person name="Castinel A."/>
            <person name="Lluch J."/>
            <person name="Gil L."/>
            <person name="Kuchtly C."/>
            <person name="Lopez Roques C."/>
            <person name="Donnadieu C."/>
            <person name="Parrinello H."/>
            <person name="Journot L."/>
            <person name="Du K."/>
            <person name="Schartl M."/>
            <person name="Retaux S."/>
            <person name="Guiguen Y."/>
        </authorList>
    </citation>
    <scope>NUCLEOTIDE SEQUENCE [LARGE SCALE GENOMIC DNA]</scope>
    <source>
        <strain evidence="10">Pach_M1</strain>
        <tissue evidence="10">Testis</tissue>
    </source>
</reference>
<keyword evidence="5 9" id="KW-1133">Transmembrane helix</keyword>
<dbReference type="PANTHER" id="PTHR32261:SF4">
    <property type="entry name" value="CALCIUM HOMEOSTASIS MODULATOR PROTEIN 6"/>
    <property type="match status" value="1"/>
</dbReference>
<evidence type="ECO:0000256" key="2">
    <source>
        <dbReference type="ARBA" id="ARBA00008497"/>
    </source>
</evidence>
<dbReference type="GO" id="GO:1904669">
    <property type="term" value="P:ATP export"/>
    <property type="evidence" value="ECO:0007669"/>
    <property type="project" value="UniProtKB-ARBA"/>
</dbReference>
<feature type="transmembrane region" description="Helical" evidence="9">
    <location>
        <begin position="169"/>
        <end position="192"/>
    </location>
</feature>
<organism evidence="10 11">
    <name type="scientific">Astyanax mexicanus</name>
    <name type="common">Blind cave fish</name>
    <name type="synonym">Astyanax fasciatus mexicanus</name>
    <dbReference type="NCBI Taxonomy" id="7994"/>
    <lineage>
        <taxon>Eukaryota</taxon>
        <taxon>Metazoa</taxon>
        <taxon>Chordata</taxon>
        <taxon>Craniata</taxon>
        <taxon>Vertebrata</taxon>
        <taxon>Euteleostomi</taxon>
        <taxon>Actinopterygii</taxon>
        <taxon>Neopterygii</taxon>
        <taxon>Teleostei</taxon>
        <taxon>Ostariophysi</taxon>
        <taxon>Characiformes</taxon>
        <taxon>Characoidei</taxon>
        <taxon>Acestrorhamphidae</taxon>
        <taxon>Acestrorhamphinae</taxon>
        <taxon>Astyanax</taxon>
    </lineage>
</organism>
<keyword evidence="7 9" id="KW-0472">Membrane</keyword>
<keyword evidence="3" id="KW-0813">Transport</keyword>
<dbReference type="EMBL" id="JAICCE010000023">
    <property type="protein sequence ID" value="KAG9261063.1"/>
    <property type="molecule type" value="Genomic_DNA"/>
</dbReference>
<evidence type="ECO:0000256" key="1">
    <source>
        <dbReference type="ARBA" id="ARBA00004141"/>
    </source>
</evidence>
<evidence type="ECO:0000256" key="7">
    <source>
        <dbReference type="ARBA" id="ARBA00023136"/>
    </source>
</evidence>
<dbReference type="Proteomes" id="UP000752171">
    <property type="component" value="Unassembled WGS sequence"/>
</dbReference>
<name>A0A8T2KNX5_ASTMX</name>
<feature type="transmembrane region" description="Helical" evidence="9">
    <location>
        <begin position="108"/>
        <end position="130"/>
    </location>
</feature>
<feature type="transmembrane region" description="Helical" evidence="9">
    <location>
        <begin position="39"/>
        <end position="56"/>
    </location>
</feature>
<evidence type="ECO:0000256" key="8">
    <source>
        <dbReference type="ARBA" id="ARBA00023303"/>
    </source>
</evidence>
<dbReference type="InterPro" id="IPR029569">
    <property type="entry name" value="CALHM"/>
</dbReference>
<comment type="subcellular location">
    <subcellularLocation>
        <location evidence="1">Membrane</location>
        <topology evidence="1">Multi-pass membrane protein</topology>
    </subcellularLocation>
</comment>
<dbReference type="PANTHER" id="PTHR32261">
    <property type="entry name" value="CALCIUM HOMEOSTASIS MODULATOR PROTEIN"/>
    <property type="match status" value="1"/>
</dbReference>
<accession>A0A8T2KNX5</accession>
<protein>
    <submittedName>
        <fullName evidence="10">Uncharacterized protein</fullName>
    </submittedName>
</protein>
<evidence type="ECO:0000313" key="11">
    <source>
        <dbReference type="Proteomes" id="UP000752171"/>
    </source>
</evidence>
<feature type="transmembrane region" description="Helical" evidence="9">
    <location>
        <begin position="68"/>
        <end position="88"/>
    </location>
</feature>
<evidence type="ECO:0000256" key="3">
    <source>
        <dbReference type="ARBA" id="ARBA00022448"/>
    </source>
</evidence>
<keyword evidence="8" id="KW-0407">Ion channel</keyword>
<gene>
    <name evidence="10" type="ORF">AMEX_G26034</name>
</gene>
<dbReference type="Pfam" id="PF14798">
    <property type="entry name" value="Ca_hom_mod"/>
    <property type="match status" value="1"/>
</dbReference>
<evidence type="ECO:0000313" key="10">
    <source>
        <dbReference type="EMBL" id="KAG9261063.1"/>
    </source>
</evidence>
<keyword evidence="6" id="KW-0406">Ion transport</keyword>
<evidence type="ECO:0000256" key="4">
    <source>
        <dbReference type="ARBA" id="ARBA00022692"/>
    </source>
</evidence>
<comment type="caution">
    <text evidence="10">The sequence shown here is derived from an EMBL/GenBank/DDBJ whole genome shotgun (WGS) entry which is preliminary data.</text>
</comment>
<dbReference type="AlphaFoldDB" id="A0A8T2KNX5"/>
<dbReference type="GO" id="GO:0005261">
    <property type="term" value="F:monoatomic cation channel activity"/>
    <property type="evidence" value="ECO:0007669"/>
    <property type="project" value="TreeGrafter"/>
</dbReference>
<evidence type="ECO:0000256" key="5">
    <source>
        <dbReference type="ARBA" id="ARBA00022989"/>
    </source>
</evidence>
<dbReference type="GO" id="GO:0005886">
    <property type="term" value="C:plasma membrane"/>
    <property type="evidence" value="ECO:0007669"/>
    <property type="project" value="TreeGrafter"/>
</dbReference>
<comment type="similarity">
    <text evidence="2">Belongs to the CALHM family.</text>
</comment>
<proteinExistence type="inferred from homology"/>
<evidence type="ECO:0000256" key="9">
    <source>
        <dbReference type="SAM" id="Phobius"/>
    </source>
</evidence>
<evidence type="ECO:0000256" key="6">
    <source>
        <dbReference type="ARBA" id="ARBA00023065"/>
    </source>
</evidence>
<keyword evidence="4 9" id="KW-0812">Transmembrane</keyword>